<dbReference type="EMBL" id="JXLN01011533">
    <property type="protein sequence ID" value="KPM07370.1"/>
    <property type="molecule type" value="Genomic_DNA"/>
</dbReference>
<dbReference type="GO" id="GO:0005737">
    <property type="term" value="C:cytoplasm"/>
    <property type="evidence" value="ECO:0007669"/>
    <property type="project" value="TreeGrafter"/>
</dbReference>
<evidence type="ECO:0000256" key="12">
    <source>
        <dbReference type="ARBA" id="ARBA00042244"/>
    </source>
</evidence>
<evidence type="ECO:0000256" key="5">
    <source>
        <dbReference type="ARBA" id="ARBA00022692"/>
    </source>
</evidence>
<evidence type="ECO:0000313" key="13">
    <source>
        <dbReference type="EMBL" id="KPM07370.1"/>
    </source>
</evidence>
<evidence type="ECO:0000256" key="8">
    <source>
        <dbReference type="ARBA" id="ARBA00023157"/>
    </source>
</evidence>
<sequence length="615" mass="69059">MQHRKQIILSSIIGFILLILGIFLLDYSSYLIETILDKKLAISPGNPGFKLWRDLDIPIYQKIYFLNITNPAEVESGATPILNEIGPFVFKVKISKKNLKFTKDEMVVSFSEQKYFFPEPESSAYDLDKTKVLFKTNFELNLITIPNIPLIAVYKMINSSAMNPILRSLILLLLNRFNFSFFITGNANQLLFDGIHSDIQCLIHKINKTLMPDCIFGLMKNQNGSFDGPYETFTGFENINLISSIIMFNGSSELDYWSGPECNKIAGASNAELLPPAKSFGGIKSYRMFRPDLCRVFVLKLNATNIESDVNGLRTDRFRFDPGSFLNSTENPSNGCYQPNQDKIERKTRQSFASAENIGLGSLTNLFNISMSDLYQAFSTLNTPPQEFSIGKPSGVFDLSACKQGAPIYISKPHFLDADPIYLKNVKGLHPIASKHDPYFDIEPVTGVPVDFVVRMQVNVDFKNQGTKFPKIKSNMIPLMWQEFSSHITDSIAAQIRIQTKAPTIIAYSVTSLILFIGLALIIYATIVLILSLHRSILLKRCDHDSVDSLIDNAVSASTGNVNNNDNITIDNITNNNDSDGTKELKETSIHTHTNQAFILSRIKSFFTSSNHKYQ</sequence>
<dbReference type="GO" id="GO:0005044">
    <property type="term" value="F:scavenger receptor activity"/>
    <property type="evidence" value="ECO:0007669"/>
    <property type="project" value="TreeGrafter"/>
</dbReference>
<dbReference type="PANTHER" id="PTHR11923">
    <property type="entry name" value="SCAVENGER RECEPTOR CLASS B TYPE-1 SR-B1"/>
    <property type="match status" value="1"/>
</dbReference>
<organism evidence="13 14">
    <name type="scientific">Sarcoptes scabiei</name>
    <name type="common">Itch mite</name>
    <name type="synonym">Acarus scabiei</name>
    <dbReference type="NCBI Taxonomy" id="52283"/>
    <lineage>
        <taxon>Eukaryota</taxon>
        <taxon>Metazoa</taxon>
        <taxon>Ecdysozoa</taxon>
        <taxon>Arthropoda</taxon>
        <taxon>Chelicerata</taxon>
        <taxon>Arachnida</taxon>
        <taxon>Acari</taxon>
        <taxon>Acariformes</taxon>
        <taxon>Sarcoptiformes</taxon>
        <taxon>Astigmata</taxon>
        <taxon>Psoroptidia</taxon>
        <taxon>Sarcoptoidea</taxon>
        <taxon>Sarcoptidae</taxon>
        <taxon>Sarcoptinae</taxon>
        <taxon>Sarcoptes</taxon>
    </lineage>
</organism>
<keyword evidence="5" id="KW-0812">Transmembrane</keyword>
<keyword evidence="9" id="KW-0675">Receptor</keyword>
<evidence type="ECO:0000256" key="4">
    <source>
        <dbReference type="ARBA" id="ARBA00022475"/>
    </source>
</evidence>
<keyword evidence="8" id="KW-1015">Disulfide bond</keyword>
<protein>
    <recommendedName>
        <fullName evidence="11">Scavenger receptor class B member 1</fullName>
    </recommendedName>
    <alternativeName>
        <fullName evidence="12">SR-BI</fullName>
    </alternativeName>
</protein>
<evidence type="ECO:0000256" key="3">
    <source>
        <dbReference type="ARBA" id="ARBA00010532"/>
    </source>
</evidence>
<gene>
    <name evidence="13" type="ORF">QR98_0058620</name>
</gene>
<evidence type="ECO:0000256" key="7">
    <source>
        <dbReference type="ARBA" id="ARBA00023136"/>
    </source>
</evidence>
<dbReference type="Pfam" id="PF01130">
    <property type="entry name" value="CD36"/>
    <property type="match status" value="1"/>
</dbReference>
<evidence type="ECO:0000313" key="14">
    <source>
        <dbReference type="Proteomes" id="UP000616769"/>
    </source>
</evidence>
<comment type="similarity">
    <text evidence="3">Belongs to the CD36 family.</text>
</comment>
<dbReference type="VEuPathDB" id="VectorBase:SSCA007091"/>
<comment type="subcellular location">
    <subcellularLocation>
        <location evidence="2">Cell membrane</location>
        <topology evidence="2">Multi-pass membrane protein</topology>
    </subcellularLocation>
    <subcellularLocation>
        <location evidence="1">Membrane</location>
        <location evidence="1">Caveola</location>
        <topology evidence="1">Multi-pass membrane protein</topology>
    </subcellularLocation>
</comment>
<accession>A0A132AA68</accession>
<evidence type="ECO:0000256" key="6">
    <source>
        <dbReference type="ARBA" id="ARBA00022989"/>
    </source>
</evidence>
<reference evidence="13 14" key="1">
    <citation type="journal article" date="2015" name="Parasit. Vectors">
        <title>Draft genome of the scabies mite.</title>
        <authorList>
            <person name="Rider S.D.Jr."/>
            <person name="Morgan M.S."/>
            <person name="Arlian L.G."/>
        </authorList>
    </citation>
    <scope>NUCLEOTIDE SEQUENCE [LARGE SCALE GENOMIC DNA]</scope>
    <source>
        <strain evidence="13">Arlian Lab</strain>
    </source>
</reference>
<dbReference type="PRINTS" id="PR01609">
    <property type="entry name" value="CD36FAMILY"/>
</dbReference>
<dbReference type="OrthoDB" id="514335at2759"/>
<name>A0A132AA68_SARSC</name>
<evidence type="ECO:0000256" key="9">
    <source>
        <dbReference type="ARBA" id="ARBA00023170"/>
    </source>
</evidence>
<keyword evidence="10" id="KW-0325">Glycoprotein</keyword>
<keyword evidence="4" id="KW-1003">Cell membrane</keyword>
<evidence type="ECO:0000256" key="11">
    <source>
        <dbReference type="ARBA" id="ARBA00040821"/>
    </source>
</evidence>
<dbReference type="PANTHER" id="PTHR11923:SF110">
    <property type="entry name" value="SCAVENGER RECEPTOR CLASS B MEMBER 1"/>
    <property type="match status" value="1"/>
</dbReference>
<keyword evidence="6" id="KW-1133">Transmembrane helix</keyword>
<proteinExistence type="inferred from homology"/>
<evidence type="ECO:0000256" key="1">
    <source>
        <dbReference type="ARBA" id="ARBA00004189"/>
    </source>
</evidence>
<dbReference type="Proteomes" id="UP000616769">
    <property type="component" value="Unassembled WGS sequence"/>
</dbReference>
<comment type="caution">
    <text evidence="13">The sequence shown here is derived from an EMBL/GenBank/DDBJ whole genome shotgun (WGS) entry which is preliminary data.</text>
</comment>
<evidence type="ECO:0000256" key="10">
    <source>
        <dbReference type="ARBA" id="ARBA00023180"/>
    </source>
</evidence>
<keyword evidence="7" id="KW-0472">Membrane</keyword>
<evidence type="ECO:0000256" key="2">
    <source>
        <dbReference type="ARBA" id="ARBA00004651"/>
    </source>
</evidence>
<dbReference type="GO" id="GO:0005901">
    <property type="term" value="C:caveola"/>
    <property type="evidence" value="ECO:0007669"/>
    <property type="project" value="UniProtKB-SubCell"/>
</dbReference>
<dbReference type="AlphaFoldDB" id="A0A132AA68"/>
<dbReference type="InterPro" id="IPR002159">
    <property type="entry name" value="CD36_fam"/>
</dbReference>